<dbReference type="AlphaFoldDB" id="V7BG73"/>
<protein>
    <submittedName>
        <fullName evidence="1">Uncharacterized protein</fullName>
    </submittedName>
</protein>
<sequence length="101" mass="11475">MIAFILSPHINIIKTRGSKSWLLIQARHGGCSSLHIIFTHASLQSCNTFLPKIPSFTISVCFTLFPPTFRTRLLLSFSLKNQEKPPKKLLQKIDKIKSKPK</sequence>
<gene>
    <name evidence="1" type="ORF">PHAVU_007G188000g</name>
</gene>
<organism evidence="1 2">
    <name type="scientific">Phaseolus vulgaris</name>
    <name type="common">Kidney bean</name>
    <name type="synonym">French bean</name>
    <dbReference type="NCBI Taxonomy" id="3885"/>
    <lineage>
        <taxon>Eukaryota</taxon>
        <taxon>Viridiplantae</taxon>
        <taxon>Streptophyta</taxon>
        <taxon>Embryophyta</taxon>
        <taxon>Tracheophyta</taxon>
        <taxon>Spermatophyta</taxon>
        <taxon>Magnoliopsida</taxon>
        <taxon>eudicotyledons</taxon>
        <taxon>Gunneridae</taxon>
        <taxon>Pentapetalae</taxon>
        <taxon>rosids</taxon>
        <taxon>fabids</taxon>
        <taxon>Fabales</taxon>
        <taxon>Fabaceae</taxon>
        <taxon>Papilionoideae</taxon>
        <taxon>50 kb inversion clade</taxon>
        <taxon>NPAAA clade</taxon>
        <taxon>indigoferoid/millettioid clade</taxon>
        <taxon>Phaseoleae</taxon>
        <taxon>Phaseolus</taxon>
    </lineage>
</organism>
<keyword evidence="2" id="KW-1185">Reference proteome</keyword>
<dbReference type="Gramene" id="ESW16827">
    <property type="protein sequence ID" value="ESW16827"/>
    <property type="gene ID" value="PHAVU_007G188000g"/>
</dbReference>
<evidence type="ECO:0000313" key="1">
    <source>
        <dbReference type="EMBL" id="ESW16827.1"/>
    </source>
</evidence>
<dbReference type="EMBL" id="CM002294">
    <property type="protein sequence ID" value="ESW16827.1"/>
    <property type="molecule type" value="Genomic_DNA"/>
</dbReference>
<reference evidence="2" key="1">
    <citation type="journal article" date="2014" name="Nat. Genet.">
        <title>A reference genome for common bean and genome-wide analysis of dual domestications.</title>
        <authorList>
            <person name="Schmutz J."/>
            <person name="McClean P.E."/>
            <person name="Mamidi S."/>
            <person name="Wu G.A."/>
            <person name="Cannon S.B."/>
            <person name="Grimwood J."/>
            <person name="Jenkins J."/>
            <person name="Shu S."/>
            <person name="Song Q."/>
            <person name="Chavarro C."/>
            <person name="Torres-Torres M."/>
            <person name="Geffroy V."/>
            <person name="Moghaddam S.M."/>
            <person name="Gao D."/>
            <person name="Abernathy B."/>
            <person name="Barry K."/>
            <person name="Blair M."/>
            <person name="Brick M.A."/>
            <person name="Chovatia M."/>
            <person name="Gepts P."/>
            <person name="Goodstein D.M."/>
            <person name="Gonzales M."/>
            <person name="Hellsten U."/>
            <person name="Hyten D.L."/>
            <person name="Jia G."/>
            <person name="Kelly J.D."/>
            <person name="Kudrna D."/>
            <person name="Lee R."/>
            <person name="Richard M.M."/>
            <person name="Miklas P.N."/>
            <person name="Osorno J.M."/>
            <person name="Rodrigues J."/>
            <person name="Thareau V."/>
            <person name="Urrea C.A."/>
            <person name="Wang M."/>
            <person name="Yu Y."/>
            <person name="Zhang M."/>
            <person name="Wing R.A."/>
            <person name="Cregan P.B."/>
            <person name="Rokhsar D.S."/>
            <person name="Jackson S.A."/>
        </authorList>
    </citation>
    <scope>NUCLEOTIDE SEQUENCE [LARGE SCALE GENOMIC DNA]</scope>
    <source>
        <strain evidence="2">cv. G19833</strain>
    </source>
</reference>
<accession>V7BG73</accession>
<proteinExistence type="predicted"/>
<dbReference type="Proteomes" id="UP000000226">
    <property type="component" value="Chromosome 7"/>
</dbReference>
<evidence type="ECO:0000313" key="2">
    <source>
        <dbReference type="Proteomes" id="UP000000226"/>
    </source>
</evidence>
<name>V7BG73_PHAVU</name>